<organism evidence="3 4">
    <name type="scientific">Fistulifera solaris</name>
    <name type="common">Oleaginous diatom</name>
    <dbReference type="NCBI Taxonomy" id="1519565"/>
    <lineage>
        <taxon>Eukaryota</taxon>
        <taxon>Sar</taxon>
        <taxon>Stramenopiles</taxon>
        <taxon>Ochrophyta</taxon>
        <taxon>Bacillariophyta</taxon>
        <taxon>Bacillariophyceae</taxon>
        <taxon>Bacillariophycidae</taxon>
        <taxon>Naviculales</taxon>
        <taxon>Naviculaceae</taxon>
        <taxon>Fistulifera</taxon>
    </lineage>
</organism>
<dbReference type="Proteomes" id="UP000198406">
    <property type="component" value="Unassembled WGS sequence"/>
</dbReference>
<reference evidence="3 4" key="1">
    <citation type="journal article" date="2015" name="Plant Cell">
        <title>Oil accumulation by the oleaginous diatom Fistulifera solaris as revealed by the genome and transcriptome.</title>
        <authorList>
            <person name="Tanaka T."/>
            <person name="Maeda Y."/>
            <person name="Veluchamy A."/>
            <person name="Tanaka M."/>
            <person name="Abida H."/>
            <person name="Marechal E."/>
            <person name="Bowler C."/>
            <person name="Muto M."/>
            <person name="Sunaga Y."/>
            <person name="Tanaka M."/>
            <person name="Yoshino T."/>
            <person name="Taniguchi T."/>
            <person name="Fukuda Y."/>
            <person name="Nemoto M."/>
            <person name="Matsumoto M."/>
            <person name="Wong P.S."/>
            <person name="Aburatani S."/>
            <person name="Fujibuchi W."/>
        </authorList>
    </citation>
    <scope>NUCLEOTIDE SEQUENCE [LARGE SCALE GENOMIC DNA]</scope>
    <source>
        <strain evidence="3 4">JPCC DA0580</strain>
    </source>
</reference>
<feature type="transmembrane region" description="Helical" evidence="2">
    <location>
        <begin position="94"/>
        <end position="114"/>
    </location>
</feature>
<evidence type="ECO:0000313" key="3">
    <source>
        <dbReference type="EMBL" id="GAX09365.1"/>
    </source>
</evidence>
<evidence type="ECO:0000256" key="2">
    <source>
        <dbReference type="SAM" id="Phobius"/>
    </source>
</evidence>
<evidence type="ECO:0000313" key="4">
    <source>
        <dbReference type="Proteomes" id="UP000198406"/>
    </source>
</evidence>
<sequence length="256" mass="28880">MLRALGSRLLRCQLTFPTFHTSSPASVLSTCRSVSSSSPRNDEEPLFERGNEQFALIRTGLGFSSFHTAYWIWYTTDFVPAVNAANIPELYVDPMLGVTGTIFATGLQLIFFAWPKRLVSRLTFRPATEEQPAQFRIYTHTLLGVLPATKPAAIVPVASSMASLLNPSSPEAKEVLADYADQLSSYRGYLPIRHPKISWPPLMLDFRDSSNIPHPDRLLQALLNPKHFVAMGDEGRRQESRLKTVTKLRQKHQRRR</sequence>
<keyword evidence="4" id="KW-1185">Reference proteome</keyword>
<keyword evidence="2" id="KW-0472">Membrane</keyword>
<comment type="caution">
    <text evidence="3">The sequence shown here is derived from an EMBL/GenBank/DDBJ whole genome shotgun (WGS) entry which is preliminary data.</text>
</comment>
<evidence type="ECO:0000256" key="1">
    <source>
        <dbReference type="SAM" id="MobiDB-lite"/>
    </source>
</evidence>
<keyword evidence="2" id="KW-1133">Transmembrane helix</keyword>
<feature type="compositionally biased region" description="Basic and acidic residues" evidence="1">
    <location>
        <begin position="233"/>
        <end position="242"/>
    </location>
</feature>
<feature type="region of interest" description="Disordered" evidence="1">
    <location>
        <begin position="233"/>
        <end position="256"/>
    </location>
</feature>
<accession>A0A1Z5J5U4</accession>
<protein>
    <submittedName>
        <fullName evidence="3">Uncharacterized protein</fullName>
    </submittedName>
</protein>
<feature type="compositionally biased region" description="Basic residues" evidence="1">
    <location>
        <begin position="244"/>
        <end position="256"/>
    </location>
</feature>
<gene>
    <name evidence="3" type="ORF">FisN_6Lh264</name>
</gene>
<dbReference type="EMBL" id="BDSP01000007">
    <property type="protein sequence ID" value="GAX09365.1"/>
    <property type="molecule type" value="Genomic_DNA"/>
</dbReference>
<dbReference type="InParanoid" id="A0A1Z5J5U4"/>
<feature type="transmembrane region" description="Helical" evidence="2">
    <location>
        <begin position="55"/>
        <end position="74"/>
    </location>
</feature>
<proteinExistence type="predicted"/>
<name>A0A1Z5J5U4_FISSO</name>
<dbReference type="AlphaFoldDB" id="A0A1Z5J5U4"/>
<keyword evidence="2" id="KW-0812">Transmembrane</keyword>